<feature type="site" description="Interaction with DNA" evidence="12">
    <location>
        <position position="62"/>
    </location>
</feature>
<evidence type="ECO:0000256" key="4">
    <source>
        <dbReference type="ARBA" id="ARBA00022723"/>
    </source>
</evidence>
<evidence type="ECO:0000313" key="15">
    <source>
        <dbReference type="Proteomes" id="UP001152798"/>
    </source>
</evidence>
<keyword evidence="9" id="KW-0804">Transcription</keyword>
<dbReference type="GO" id="GO:0005634">
    <property type="term" value="C:nucleus"/>
    <property type="evidence" value="ECO:0007669"/>
    <property type="project" value="UniProtKB-SubCell"/>
</dbReference>
<dbReference type="InterPro" id="IPR011615">
    <property type="entry name" value="p53_DNA-bd"/>
</dbReference>
<evidence type="ECO:0000256" key="12">
    <source>
        <dbReference type="PIRSR" id="PIRSR602117-2"/>
    </source>
</evidence>
<evidence type="ECO:0000256" key="8">
    <source>
        <dbReference type="ARBA" id="ARBA00023159"/>
    </source>
</evidence>
<accession>A0A9P0HF05</accession>
<sequence>MASPNDDMFGGFDMNSIDYVLPDDINGDLLDGNFFFVGNIPTKEEYPGPFNFTLTMDTNGQKWVYSKPLEQVFIGMNKVLVLNFHTELQLPLDEGYYIRALPVYSNNEHINVPVCRCTFHAFEDDPQSQAHHTPDKCRCEEFNNVGHVVRAQCRDAIYCFDKHSGRHSVMIPVNRPQPGSDKIAIPYSFACKTSCQGGMQRRAIHLIFTLETIDGSILGRRILGIKICSCPKRDKERQEKDFYADKLGENQSKQRLPQSNNEPKTKKIKLEHLELLQPPKAPVDGDLKREIKDFKKMFDDFSSSLNSLMSMHSKMLQKMKRIDELQRSFTF</sequence>
<keyword evidence="8" id="KW-0010">Activator</keyword>
<evidence type="ECO:0000256" key="5">
    <source>
        <dbReference type="ARBA" id="ARBA00022833"/>
    </source>
</evidence>
<keyword evidence="10" id="KW-0539">Nucleus</keyword>
<dbReference type="GO" id="GO:0046872">
    <property type="term" value="F:metal ion binding"/>
    <property type="evidence" value="ECO:0007669"/>
    <property type="project" value="UniProtKB-KW"/>
</dbReference>
<comment type="cofactor">
    <cofactor evidence="11">
        <name>Zn(2+)</name>
        <dbReference type="ChEBI" id="CHEBI:29105"/>
    </cofactor>
    <text evidence="11">Binds 1 zinc ion per subunit.</text>
</comment>
<dbReference type="Pfam" id="PF00870">
    <property type="entry name" value="P53"/>
    <property type="match status" value="1"/>
</dbReference>
<comment type="similarity">
    <text evidence="2">Belongs to the p53 family.</text>
</comment>
<keyword evidence="5 11" id="KW-0862">Zinc</keyword>
<dbReference type="InterPro" id="IPR012346">
    <property type="entry name" value="p53/RUNT-type_TF_DNA-bd_sf"/>
</dbReference>
<feature type="binding site" evidence="11">
    <location>
        <position position="195"/>
    </location>
    <ligand>
        <name>Zn(2+)</name>
        <dbReference type="ChEBI" id="CHEBI:29105"/>
    </ligand>
</feature>
<feature type="domain" description="p53 DNA-binding" evidence="13">
    <location>
        <begin position="43"/>
        <end position="241"/>
    </location>
</feature>
<feature type="binding site" evidence="11">
    <location>
        <position position="191"/>
    </location>
    <ligand>
        <name>Zn(2+)</name>
        <dbReference type="ChEBI" id="CHEBI:29105"/>
    </ligand>
</feature>
<organism evidence="14 15">
    <name type="scientific">Nezara viridula</name>
    <name type="common">Southern green stink bug</name>
    <name type="synonym">Cimex viridulus</name>
    <dbReference type="NCBI Taxonomy" id="85310"/>
    <lineage>
        <taxon>Eukaryota</taxon>
        <taxon>Metazoa</taxon>
        <taxon>Ecdysozoa</taxon>
        <taxon>Arthropoda</taxon>
        <taxon>Hexapoda</taxon>
        <taxon>Insecta</taxon>
        <taxon>Pterygota</taxon>
        <taxon>Neoptera</taxon>
        <taxon>Paraneoptera</taxon>
        <taxon>Hemiptera</taxon>
        <taxon>Heteroptera</taxon>
        <taxon>Panheteroptera</taxon>
        <taxon>Pentatomomorpha</taxon>
        <taxon>Pentatomoidea</taxon>
        <taxon>Pentatomidae</taxon>
        <taxon>Pentatominae</taxon>
        <taxon>Nezara</taxon>
    </lineage>
</organism>
<dbReference type="Proteomes" id="UP001152798">
    <property type="component" value="Chromosome 4"/>
</dbReference>
<keyword evidence="7" id="KW-0238">DNA-binding</keyword>
<evidence type="ECO:0000259" key="13">
    <source>
        <dbReference type="Pfam" id="PF00870"/>
    </source>
</evidence>
<keyword evidence="6" id="KW-0805">Transcription regulation</keyword>
<feature type="binding site" evidence="11">
    <location>
        <position position="120"/>
    </location>
    <ligand>
        <name>Zn(2+)</name>
        <dbReference type="ChEBI" id="CHEBI:29105"/>
    </ligand>
</feature>
<dbReference type="Gene3D" id="2.60.40.720">
    <property type="match status" value="1"/>
</dbReference>
<evidence type="ECO:0000256" key="3">
    <source>
        <dbReference type="ARBA" id="ARBA00022703"/>
    </source>
</evidence>
<keyword evidence="3" id="KW-0053">Apoptosis</keyword>
<evidence type="ECO:0000313" key="14">
    <source>
        <dbReference type="EMBL" id="CAH1400745.1"/>
    </source>
</evidence>
<dbReference type="InterPro" id="IPR002117">
    <property type="entry name" value="p53_tumour_suppressor"/>
</dbReference>
<protein>
    <recommendedName>
        <fullName evidence="13">p53 DNA-binding domain-containing protein</fullName>
    </recommendedName>
</protein>
<dbReference type="EMBL" id="OV725080">
    <property type="protein sequence ID" value="CAH1400745.1"/>
    <property type="molecule type" value="Genomic_DNA"/>
</dbReference>
<evidence type="ECO:0000256" key="1">
    <source>
        <dbReference type="ARBA" id="ARBA00004123"/>
    </source>
</evidence>
<dbReference type="GO" id="GO:0000978">
    <property type="term" value="F:RNA polymerase II cis-regulatory region sequence-specific DNA binding"/>
    <property type="evidence" value="ECO:0007669"/>
    <property type="project" value="TreeGrafter"/>
</dbReference>
<dbReference type="AlphaFoldDB" id="A0A9P0HF05"/>
<keyword evidence="4 11" id="KW-0479">Metal-binding</keyword>
<feature type="binding site" evidence="11">
    <location>
        <position position="117"/>
    </location>
    <ligand>
        <name>Zn(2+)</name>
        <dbReference type="ChEBI" id="CHEBI:29105"/>
    </ligand>
</feature>
<dbReference type="InterPro" id="IPR008967">
    <property type="entry name" value="p53-like_TF_DNA-bd_sf"/>
</dbReference>
<proteinExistence type="inferred from homology"/>
<dbReference type="OrthoDB" id="5915660at2759"/>
<dbReference type="PANTHER" id="PTHR11447:SF16">
    <property type="entry name" value="P53 PROTEIN LONG FORM VARIANT 1"/>
    <property type="match status" value="1"/>
</dbReference>
<name>A0A9P0HF05_NEZVI</name>
<dbReference type="SUPFAM" id="SSF49417">
    <property type="entry name" value="p53-like transcription factors"/>
    <property type="match status" value="1"/>
</dbReference>
<dbReference type="PANTHER" id="PTHR11447">
    <property type="entry name" value="CELLULAR TUMOR ANTIGEN P53"/>
    <property type="match status" value="1"/>
</dbReference>
<evidence type="ECO:0000256" key="7">
    <source>
        <dbReference type="ARBA" id="ARBA00023125"/>
    </source>
</evidence>
<dbReference type="GO" id="GO:0006915">
    <property type="term" value="P:apoptotic process"/>
    <property type="evidence" value="ECO:0007669"/>
    <property type="project" value="UniProtKB-KW"/>
</dbReference>
<evidence type="ECO:0000256" key="6">
    <source>
        <dbReference type="ARBA" id="ARBA00023015"/>
    </source>
</evidence>
<dbReference type="GO" id="GO:0000981">
    <property type="term" value="F:DNA-binding transcription factor activity, RNA polymerase II-specific"/>
    <property type="evidence" value="ECO:0007669"/>
    <property type="project" value="TreeGrafter"/>
</dbReference>
<evidence type="ECO:0000256" key="9">
    <source>
        <dbReference type="ARBA" id="ARBA00023163"/>
    </source>
</evidence>
<reference evidence="14" key="1">
    <citation type="submission" date="2022-01" db="EMBL/GenBank/DDBJ databases">
        <authorList>
            <person name="King R."/>
        </authorList>
    </citation>
    <scope>NUCLEOTIDE SEQUENCE</scope>
</reference>
<comment type="subcellular location">
    <subcellularLocation>
        <location evidence="1">Nucleus</location>
    </subcellularLocation>
</comment>
<evidence type="ECO:0000256" key="10">
    <source>
        <dbReference type="ARBA" id="ARBA00023242"/>
    </source>
</evidence>
<evidence type="ECO:0000256" key="2">
    <source>
        <dbReference type="ARBA" id="ARBA00006167"/>
    </source>
</evidence>
<gene>
    <name evidence="14" type="ORF">NEZAVI_LOCUS9919</name>
</gene>
<evidence type="ECO:0000256" key="11">
    <source>
        <dbReference type="PIRSR" id="PIRSR602117-1"/>
    </source>
</evidence>
<dbReference type="CDD" id="cd08367">
    <property type="entry name" value="P53"/>
    <property type="match status" value="1"/>
</dbReference>
<keyword evidence="15" id="KW-1185">Reference proteome</keyword>